<dbReference type="EMBL" id="PDCK01000045">
    <property type="protein sequence ID" value="PRQ21744.1"/>
    <property type="molecule type" value="Genomic_DNA"/>
</dbReference>
<dbReference type="Gramene" id="PRQ21744">
    <property type="protein sequence ID" value="PRQ21744"/>
    <property type="gene ID" value="RchiOBHm_Chr7g0242631"/>
</dbReference>
<evidence type="ECO:0000313" key="2">
    <source>
        <dbReference type="Proteomes" id="UP000238479"/>
    </source>
</evidence>
<evidence type="ECO:0000313" key="1">
    <source>
        <dbReference type="EMBL" id="PRQ21744.1"/>
    </source>
</evidence>
<keyword evidence="2" id="KW-1185">Reference proteome</keyword>
<name>A0A2P6PIK4_ROSCH</name>
<comment type="caution">
    <text evidence="1">The sequence shown here is derived from an EMBL/GenBank/DDBJ whole genome shotgun (WGS) entry which is preliminary data.</text>
</comment>
<accession>A0A2P6PIK4</accession>
<organism evidence="1 2">
    <name type="scientific">Rosa chinensis</name>
    <name type="common">China rose</name>
    <dbReference type="NCBI Taxonomy" id="74649"/>
    <lineage>
        <taxon>Eukaryota</taxon>
        <taxon>Viridiplantae</taxon>
        <taxon>Streptophyta</taxon>
        <taxon>Embryophyta</taxon>
        <taxon>Tracheophyta</taxon>
        <taxon>Spermatophyta</taxon>
        <taxon>Magnoliopsida</taxon>
        <taxon>eudicotyledons</taxon>
        <taxon>Gunneridae</taxon>
        <taxon>Pentapetalae</taxon>
        <taxon>rosids</taxon>
        <taxon>fabids</taxon>
        <taxon>Rosales</taxon>
        <taxon>Rosaceae</taxon>
        <taxon>Rosoideae</taxon>
        <taxon>Rosoideae incertae sedis</taxon>
        <taxon>Rosa</taxon>
    </lineage>
</organism>
<reference evidence="1 2" key="1">
    <citation type="journal article" date="2018" name="Nat. Genet.">
        <title>The Rosa genome provides new insights in the design of modern roses.</title>
        <authorList>
            <person name="Bendahmane M."/>
        </authorList>
    </citation>
    <scope>NUCLEOTIDE SEQUENCE [LARGE SCALE GENOMIC DNA]</scope>
    <source>
        <strain evidence="2">cv. Old Blush</strain>
    </source>
</reference>
<gene>
    <name evidence="1" type="ORF">RchiOBHm_Chr7g0242631</name>
</gene>
<dbReference type="AlphaFoldDB" id="A0A2P6PIK4"/>
<dbReference type="Proteomes" id="UP000238479">
    <property type="component" value="Chromosome 7"/>
</dbReference>
<sequence>MDHRDAARHEFIGTLPGMVIEMLPGMVIGTLPGMVIGGAAPACFKEKVELEEKVEHGKGGNLNLCGVLDISPNFVFQAASCLHCFSTYYSPSFFPR</sequence>
<proteinExistence type="predicted"/>
<protein>
    <submittedName>
        <fullName evidence="1">Uncharacterized protein</fullName>
    </submittedName>
</protein>